<dbReference type="AlphaFoldDB" id="A0A1G7EP30"/>
<protein>
    <submittedName>
        <fullName evidence="2">YARHG domain-containing protein</fullName>
    </submittedName>
</protein>
<feature type="domain" description="YARHG" evidence="1">
    <location>
        <begin position="28"/>
        <end position="108"/>
    </location>
</feature>
<dbReference type="EMBL" id="FNBD01000002">
    <property type="protein sequence ID" value="SDE65367.1"/>
    <property type="molecule type" value="Genomic_DNA"/>
</dbReference>
<proteinExistence type="predicted"/>
<dbReference type="SMART" id="SM01324">
    <property type="entry name" value="YARHG"/>
    <property type="match status" value="1"/>
</dbReference>
<dbReference type="Proteomes" id="UP000182114">
    <property type="component" value="Unassembled WGS sequence"/>
</dbReference>
<organism evidence="2 3">
    <name type="scientific">Cellulophaga baltica</name>
    <dbReference type="NCBI Taxonomy" id="76594"/>
    <lineage>
        <taxon>Bacteria</taxon>
        <taxon>Pseudomonadati</taxon>
        <taxon>Bacteroidota</taxon>
        <taxon>Flavobacteriia</taxon>
        <taxon>Flavobacteriales</taxon>
        <taxon>Flavobacteriaceae</taxon>
        <taxon>Cellulophaga</taxon>
    </lineage>
</organism>
<name>A0A1G7EP30_9FLAO</name>
<evidence type="ECO:0000313" key="2">
    <source>
        <dbReference type="EMBL" id="SDE65367.1"/>
    </source>
</evidence>
<gene>
    <name evidence="2" type="ORF">SAMN04487992_102428</name>
</gene>
<dbReference type="Gene3D" id="1.20.58.1690">
    <property type="match status" value="1"/>
</dbReference>
<dbReference type="InterPro" id="IPR038434">
    <property type="entry name" value="YARHG_sf"/>
</dbReference>
<sequence length="441" mass="51486">MKKTIILYFILSFLIACKNEDKVNTILDNTNLVSSEKVFTIEELEGKTYEQLHILRNEIFARKGYVFKDETLNAYFEKKEWYKPDKDVEIVLDTIEKTNIELIKSIEEKLKPFELPYGYEKTTSNLPKQYNLSVDLDGDNIKDVIQVASNTSSYEKVLFIYLTANSKTYKIVLDEGGEYEIPPNEVKLENNIIVFSFYLGGSTSYREFKLKFNSKIKELQLTAYASADRAYPGHISKKYDLISGTYEVTKEINPIYDPSKIIKTKNKGTQQTKLITPNLINDKLYSYLENIGDEFGEDKYPDYNYGEFRDCREAIIEKIALEFEYGIPNYLGGYSIFKKELKDFVQNINIDELMKSQDDTYSKTYKLHRNWDLDYIKNDDCEDEFFLIFDVDTNTFRIQINNCSLVYEDGEVIHASEQSIMFEYVIEANCSYKFERINGAG</sequence>
<evidence type="ECO:0000313" key="3">
    <source>
        <dbReference type="Proteomes" id="UP000182114"/>
    </source>
</evidence>
<dbReference type="RefSeq" id="WP_074537634.1">
    <property type="nucleotide sequence ID" value="NZ_FNBD01000002.1"/>
</dbReference>
<keyword evidence="3" id="KW-1185">Reference proteome</keyword>
<dbReference type="Pfam" id="PF13308">
    <property type="entry name" value="YARHG"/>
    <property type="match status" value="1"/>
</dbReference>
<evidence type="ECO:0000259" key="1">
    <source>
        <dbReference type="SMART" id="SM01324"/>
    </source>
</evidence>
<dbReference type="InterPro" id="IPR025582">
    <property type="entry name" value="YARHG_dom"/>
</dbReference>
<accession>A0A1G7EP30</accession>
<reference evidence="3" key="1">
    <citation type="submission" date="2016-10" db="EMBL/GenBank/DDBJ databases">
        <authorList>
            <person name="Varghese N."/>
            <person name="Submissions S."/>
        </authorList>
    </citation>
    <scope>NUCLEOTIDE SEQUENCE [LARGE SCALE GENOMIC DNA]</scope>
    <source>
        <strain evidence="3">DSM 24729</strain>
    </source>
</reference>
<dbReference type="PROSITE" id="PS51257">
    <property type="entry name" value="PROKAR_LIPOPROTEIN"/>
    <property type="match status" value="1"/>
</dbReference>